<evidence type="ECO:0000259" key="2">
    <source>
        <dbReference type="Pfam" id="PF10988"/>
    </source>
</evidence>
<proteinExistence type="predicted"/>
<dbReference type="RefSeq" id="WP_138932005.1">
    <property type="nucleotide sequence ID" value="NZ_SWMU01000003.1"/>
</dbReference>
<evidence type="ECO:0000313" key="3">
    <source>
        <dbReference type="EMBL" id="TKS55890.1"/>
    </source>
</evidence>
<sequence>MTTLLKFLVFTILTFSVQCNIDGYNTIDGEGEVAEKELDISSFQELSLANAWDVKLVQSNQNKLVVKANENLIDELEINQDGQTLNIRTKSGNNIGRADSKLITVYFSSKLSIVKASSGVNLFAAEQLVFGDIEISSSSGSDVELNLKTEQLNCSSSSGSDLKLKISSTDVVANSSSGSDLQLIGKSKSIQATSSSGSDLNIEGYTDDLTANSSSGSDINAKKLKAINVTATASSGSNIDVYPIETLVGNASSGSDINYHNEPSGKITKNESSGGDVSSR</sequence>
<feature type="region of interest" description="Disordered" evidence="1">
    <location>
        <begin position="252"/>
        <end position="280"/>
    </location>
</feature>
<protein>
    <submittedName>
        <fullName evidence="3">DUF2807 domain-containing protein</fullName>
    </submittedName>
</protein>
<dbReference type="EMBL" id="SWMU01000003">
    <property type="protein sequence ID" value="TKS55890.1"/>
    <property type="molecule type" value="Genomic_DNA"/>
</dbReference>
<gene>
    <name evidence="3" type="ORF">FCN74_07610</name>
</gene>
<comment type="caution">
    <text evidence="3">The sequence shown here is derived from an EMBL/GenBank/DDBJ whole genome shotgun (WGS) entry which is preliminary data.</text>
</comment>
<accession>A0A4U5TP79</accession>
<evidence type="ECO:0000256" key="1">
    <source>
        <dbReference type="SAM" id="MobiDB-lite"/>
    </source>
</evidence>
<reference evidence="3 4" key="1">
    <citation type="submission" date="2019-04" db="EMBL/GenBank/DDBJ databases">
        <title>Psychroflexus halotolerans sp. nov., isolated from a marine solar saltern.</title>
        <authorList>
            <person name="Feng X."/>
        </authorList>
    </citation>
    <scope>NUCLEOTIDE SEQUENCE [LARGE SCALE GENOMIC DNA]</scope>
    <source>
        <strain evidence="3 4">WDS2C27</strain>
    </source>
</reference>
<dbReference type="Proteomes" id="UP000306552">
    <property type="component" value="Unassembled WGS sequence"/>
</dbReference>
<feature type="domain" description="Putative auto-transporter adhesin head GIN" evidence="2">
    <location>
        <begin position="43"/>
        <end position="182"/>
    </location>
</feature>
<evidence type="ECO:0000313" key="4">
    <source>
        <dbReference type="Proteomes" id="UP000306552"/>
    </source>
</evidence>
<keyword evidence="4" id="KW-1185">Reference proteome</keyword>
<organism evidence="3 4">
    <name type="scientific">Mesohalobacter halotolerans</name>
    <dbReference type="NCBI Taxonomy" id="1883405"/>
    <lineage>
        <taxon>Bacteria</taxon>
        <taxon>Pseudomonadati</taxon>
        <taxon>Bacteroidota</taxon>
        <taxon>Flavobacteriia</taxon>
        <taxon>Flavobacteriales</taxon>
        <taxon>Flavobacteriaceae</taxon>
        <taxon>Mesohalobacter</taxon>
    </lineage>
</organism>
<name>A0A4U5TP79_9FLAO</name>
<dbReference type="Pfam" id="PF10988">
    <property type="entry name" value="DUF2807"/>
    <property type="match status" value="1"/>
</dbReference>
<dbReference type="AlphaFoldDB" id="A0A4U5TP79"/>
<feature type="compositionally biased region" description="Polar residues" evidence="1">
    <location>
        <begin position="270"/>
        <end position="280"/>
    </location>
</feature>
<dbReference type="InterPro" id="IPR021255">
    <property type="entry name" value="DUF2807"/>
</dbReference>
<dbReference type="OrthoDB" id="942536at2"/>
<dbReference type="Gene3D" id="2.160.20.120">
    <property type="match status" value="1"/>
</dbReference>